<accession>A0A561BQH7</accession>
<evidence type="ECO:0000313" key="2">
    <source>
        <dbReference type="EMBL" id="TWD81117.1"/>
    </source>
</evidence>
<reference evidence="2 3" key="1">
    <citation type="submission" date="2019-06" db="EMBL/GenBank/DDBJ databases">
        <title>Sequencing the genomes of 1000 actinobacteria strains.</title>
        <authorList>
            <person name="Klenk H.-P."/>
        </authorList>
    </citation>
    <scope>NUCLEOTIDE SEQUENCE [LARGE SCALE GENOMIC DNA]</scope>
    <source>
        <strain evidence="2 3">DSM 24683</strain>
    </source>
</reference>
<evidence type="ECO:0000256" key="1">
    <source>
        <dbReference type="SAM" id="MobiDB-lite"/>
    </source>
</evidence>
<feature type="compositionally biased region" description="Basic and acidic residues" evidence="1">
    <location>
        <begin position="67"/>
        <end position="78"/>
    </location>
</feature>
<dbReference type="Proteomes" id="UP000318380">
    <property type="component" value="Unassembled WGS sequence"/>
</dbReference>
<comment type="caution">
    <text evidence="2">The sequence shown here is derived from an EMBL/GenBank/DDBJ whole genome shotgun (WGS) entry which is preliminary data.</text>
</comment>
<dbReference type="OrthoDB" id="3404294at2"/>
<evidence type="ECO:0008006" key="4">
    <source>
        <dbReference type="Google" id="ProtNLM"/>
    </source>
</evidence>
<dbReference type="EMBL" id="VIVK01000001">
    <property type="protein sequence ID" value="TWD81117.1"/>
    <property type="molecule type" value="Genomic_DNA"/>
</dbReference>
<evidence type="ECO:0000313" key="3">
    <source>
        <dbReference type="Proteomes" id="UP000318380"/>
    </source>
</evidence>
<dbReference type="AlphaFoldDB" id="A0A561BQH7"/>
<name>A0A561BQH7_9ACTN</name>
<keyword evidence="3" id="KW-1185">Reference proteome</keyword>
<dbReference type="RefSeq" id="WP_145805691.1">
    <property type="nucleotide sequence ID" value="NZ_VIVK01000001.1"/>
</dbReference>
<protein>
    <recommendedName>
        <fullName evidence="4">YacP-like NYN domain-containing protein</fullName>
    </recommendedName>
</protein>
<organism evidence="2 3">
    <name type="scientific">Kribbella amoyensis</name>
    <dbReference type="NCBI Taxonomy" id="996641"/>
    <lineage>
        <taxon>Bacteria</taxon>
        <taxon>Bacillati</taxon>
        <taxon>Actinomycetota</taxon>
        <taxon>Actinomycetes</taxon>
        <taxon>Propionibacteriales</taxon>
        <taxon>Kribbellaceae</taxon>
        <taxon>Kribbella</taxon>
    </lineage>
</organism>
<proteinExistence type="predicted"/>
<gene>
    <name evidence="2" type="ORF">FB561_2221</name>
</gene>
<feature type="region of interest" description="Disordered" evidence="1">
    <location>
        <begin position="59"/>
        <end position="78"/>
    </location>
</feature>
<sequence length="142" mass="15125">MNDDRQALVVVDAANVIGSRPNGWWRDRAGAARRLLASLTEYHQSLAVPHPVTVILEGQARAAAPDPADHATGDGQREADGVEVVVAEGSGDDTIVDVVRRAADHEPARPITVVTADRGLRARVEALGATTVGPSWLWDRLP</sequence>